<feature type="compositionally biased region" description="Basic residues" evidence="1">
    <location>
        <begin position="184"/>
        <end position="193"/>
    </location>
</feature>
<organism evidence="2 3">
    <name type="scientific">Armillaria novae-zelandiae</name>
    <dbReference type="NCBI Taxonomy" id="153914"/>
    <lineage>
        <taxon>Eukaryota</taxon>
        <taxon>Fungi</taxon>
        <taxon>Dikarya</taxon>
        <taxon>Basidiomycota</taxon>
        <taxon>Agaricomycotina</taxon>
        <taxon>Agaricomycetes</taxon>
        <taxon>Agaricomycetidae</taxon>
        <taxon>Agaricales</taxon>
        <taxon>Marasmiineae</taxon>
        <taxon>Physalacriaceae</taxon>
        <taxon>Armillaria</taxon>
    </lineage>
</organism>
<evidence type="ECO:0000313" key="3">
    <source>
        <dbReference type="Proteomes" id="UP001175227"/>
    </source>
</evidence>
<feature type="compositionally biased region" description="Basic and acidic residues" evidence="1">
    <location>
        <begin position="171"/>
        <end position="183"/>
    </location>
</feature>
<sequence length="386" mass="42290">MSLLRATNHRRRSQSASTASSPSHRHFADDSWRSATKRSQPHPPCSSVSPDLHSPYRWNVEDPRSKRRRRDYSPSSDSMDETVFSLSPHTTRPAFATTSAEFHLFPNRERNNNRIRRASHNPSLQPDFSPSQGLTNQADLTSLRAAAFWELHRSVADNGEGFVRRMRDYEHTRSRADAYSKAKEAHRRGRKRSSLIVSPRKSVAPADGSDADDDDDDVQIFSGEASGVFTGKYSHDQRASSLDSKGAMLQRDGSSRSMPSGSERCSSPAPSSVYASDDETKFGVTNQFTDGGLHSQPFTPALSFTTSSNSSSIASLPRLPPPTLGFFPHVISPRPLTLPASRSEKALAALSLAMANGAGSIHDYDALGAAQPVSAIEECQVGEMWD</sequence>
<feature type="compositionally biased region" description="Polar residues" evidence="1">
    <location>
        <begin position="255"/>
        <end position="274"/>
    </location>
</feature>
<accession>A0AA39PCV6</accession>
<reference evidence="2" key="1">
    <citation type="submission" date="2023-06" db="EMBL/GenBank/DDBJ databases">
        <authorList>
            <consortium name="Lawrence Berkeley National Laboratory"/>
            <person name="Ahrendt S."/>
            <person name="Sahu N."/>
            <person name="Indic B."/>
            <person name="Wong-Bajracharya J."/>
            <person name="Merenyi Z."/>
            <person name="Ke H.-M."/>
            <person name="Monk M."/>
            <person name="Kocsube S."/>
            <person name="Drula E."/>
            <person name="Lipzen A."/>
            <person name="Balint B."/>
            <person name="Henrissat B."/>
            <person name="Andreopoulos B."/>
            <person name="Martin F.M."/>
            <person name="Harder C.B."/>
            <person name="Rigling D."/>
            <person name="Ford K.L."/>
            <person name="Foster G.D."/>
            <person name="Pangilinan J."/>
            <person name="Papanicolaou A."/>
            <person name="Barry K."/>
            <person name="LaButti K."/>
            <person name="Viragh M."/>
            <person name="Koriabine M."/>
            <person name="Yan M."/>
            <person name="Riley R."/>
            <person name="Champramary S."/>
            <person name="Plett K.L."/>
            <person name="Tsai I.J."/>
            <person name="Slot J."/>
            <person name="Sipos G."/>
            <person name="Plett J."/>
            <person name="Nagy L.G."/>
            <person name="Grigoriev I.V."/>
        </authorList>
    </citation>
    <scope>NUCLEOTIDE SEQUENCE</scope>
    <source>
        <strain evidence="2">ICMP 16352</strain>
    </source>
</reference>
<name>A0AA39PCV6_9AGAR</name>
<proteinExistence type="predicted"/>
<protein>
    <submittedName>
        <fullName evidence="2">Uncharacterized protein</fullName>
    </submittedName>
</protein>
<feature type="compositionally biased region" description="Acidic residues" evidence="1">
    <location>
        <begin position="209"/>
        <end position="218"/>
    </location>
</feature>
<gene>
    <name evidence="2" type="ORF">IW261DRAFT_1472780</name>
</gene>
<comment type="caution">
    <text evidence="2">The sequence shown here is derived from an EMBL/GenBank/DDBJ whole genome shotgun (WGS) entry which is preliminary data.</text>
</comment>
<feature type="region of interest" description="Disordered" evidence="1">
    <location>
        <begin position="232"/>
        <end position="277"/>
    </location>
</feature>
<keyword evidence="3" id="KW-1185">Reference proteome</keyword>
<dbReference type="EMBL" id="JAUEPR010000008">
    <property type="protein sequence ID" value="KAK0481861.1"/>
    <property type="molecule type" value="Genomic_DNA"/>
</dbReference>
<feature type="region of interest" description="Disordered" evidence="1">
    <location>
        <begin position="1"/>
        <end position="88"/>
    </location>
</feature>
<dbReference type="Proteomes" id="UP001175227">
    <property type="component" value="Unassembled WGS sequence"/>
</dbReference>
<evidence type="ECO:0000313" key="2">
    <source>
        <dbReference type="EMBL" id="KAK0481861.1"/>
    </source>
</evidence>
<feature type="region of interest" description="Disordered" evidence="1">
    <location>
        <begin position="171"/>
        <end position="219"/>
    </location>
</feature>
<dbReference type="AlphaFoldDB" id="A0AA39PCV6"/>
<evidence type="ECO:0000256" key="1">
    <source>
        <dbReference type="SAM" id="MobiDB-lite"/>
    </source>
</evidence>